<evidence type="ECO:0000313" key="4">
    <source>
        <dbReference type="Proteomes" id="UP000631114"/>
    </source>
</evidence>
<reference evidence="3 4" key="1">
    <citation type="submission" date="2020-10" db="EMBL/GenBank/DDBJ databases">
        <title>The Coptis chinensis genome and diversification of protoberbering-type alkaloids.</title>
        <authorList>
            <person name="Wang B."/>
            <person name="Shu S."/>
            <person name="Song C."/>
            <person name="Liu Y."/>
        </authorList>
    </citation>
    <scope>NUCLEOTIDE SEQUENCE [LARGE SCALE GENOMIC DNA]</scope>
    <source>
        <strain evidence="3">HL-2020</strain>
        <tissue evidence="3">Leaf</tissue>
    </source>
</reference>
<proteinExistence type="predicted"/>
<feature type="chain" id="PRO_5032848146" evidence="2">
    <location>
        <begin position="26"/>
        <end position="116"/>
    </location>
</feature>
<feature type="compositionally biased region" description="Pro residues" evidence="1">
    <location>
        <begin position="100"/>
        <end position="116"/>
    </location>
</feature>
<keyword evidence="2" id="KW-0732">Signal</keyword>
<sequence>MRVFGKSALFLVVGISFILLAFTTATTSSPDTVFYSSGASEMAILHNRKLKEKGYYPSIGNNRKNGQDVNLEDYLPVDPVPSSRTSITNGPIEHGAPLMPYIPKPTPSAPPKPGGP</sequence>
<evidence type="ECO:0000256" key="1">
    <source>
        <dbReference type="SAM" id="MobiDB-lite"/>
    </source>
</evidence>
<evidence type="ECO:0000256" key="2">
    <source>
        <dbReference type="SAM" id="SignalP"/>
    </source>
</evidence>
<evidence type="ECO:0000313" key="3">
    <source>
        <dbReference type="EMBL" id="KAF9621230.1"/>
    </source>
</evidence>
<keyword evidence="4" id="KW-1185">Reference proteome</keyword>
<name>A0A835ILM3_9MAGN</name>
<comment type="caution">
    <text evidence="3">The sequence shown here is derived from an EMBL/GenBank/DDBJ whole genome shotgun (WGS) entry which is preliminary data.</text>
</comment>
<organism evidence="3 4">
    <name type="scientific">Coptis chinensis</name>
    <dbReference type="NCBI Taxonomy" id="261450"/>
    <lineage>
        <taxon>Eukaryota</taxon>
        <taxon>Viridiplantae</taxon>
        <taxon>Streptophyta</taxon>
        <taxon>Embryophyta</taxon>
        <taxon>Tracheophyta</taxon>
        <taxon>Spermatophyta</taxon>
        <taxon>Magnoliopsida</taxon>
        <taxon>Ranunculales</taxon>
        <taxon>Ranunculaceae</taxon>
        <taxon>Coptidoideae</taxon>
        <taxon>Coptis</taxon>
    </lineage>
</organism>
<protein>
    <submittedName>
        <fullName evidence="3">Uncharacterized protein</fullName>
    </submittedName>
</protein>
<dbReference type="PANTHER" id="PTHR37249">
    <property type="entry name" value="OS03G0206201 PROTEIN"/>
    <property type="match status" value="1"/>
</dbReference>
<dbReference type="AlphaFoldDB" id="A0A835ILM3"/>
<dbReference type="PANTHER" id="PTHR37249:SF3">
    <property type="entry name" value="OS03G0206201 PROTEIN"/>
    <property type="match status" value="1"/>
</dbReference>
<feature type="region of interest" description="Disordered" evidence="1">
    <location>
        <begin position="59"/>
        <end position="116"/>
    </location>
</feature>
<dbReference type="Proteomes" id="UP000631114">
    <property type="component" value="Unassembled WGS sequence"/>
</dbReference>
<dbReference type="OrthoDB" id="1938519at2759"/>
<feature type="signal peptide" evidence="2">
    <location>
        <begin position="1"/>
        <end position="25"/>
    </location>
</feature>
<gene>
    <name evidence="3" type="ORF">IFM89_016724</name>
</gene>
<feature type="compositionally biased region" description="Polar residues" evidence="1">
    <location>
        <begin position="59"/>
        <end position="68"/>
    </location>
</feature>
<accession>A0A835ILM3</accession>
<dbReference type="EMBL" id="JADFTS010000002">
    <property type="protein sequence ID" value="KAF9621230.1"/>
    <property type="molecule type" value="Genomic_DNA"/>
</dbReference>